<evidence type="ECO:0000313" key="3">
    <source>
        <dbReference type="Proteomes" id="UP000023430"/>
    </source>
</evidence>
<evidence type="ECO:0000313" key="2">
    <source>
        <dbReference type="EMBL" id="ETX26432.1"/>
    </source>
</evidence>
<comment type="caution">
    <text evidence="2">The sequence shown here is derived from an EMBL/GenBank/DDBJ whole genome shotgun (WGS) entry which is preliminary data.</text>
</comment>
<proteinExistence type="predicted"/>
<feature type="non-terminal residue" evidence="2">
    <location>
        <position position="1"/>
    </location>
</feature>
<keyword evidence="1" id="KW-1133">Transmembrane helix</keyword>
<accession>X7F0I9</accession>
<dbReference type="RefSeq" id="WP_084615554.1">
    <property type="nucleotide sequence ID" value="NZ_JAME01000138.1"/>
</dbReference>
<dbReference type="Proteomes" id="UP000023430">
    <property type="component" value="Unassembled WGS sequence"/>
</dbReference>
<keyword evidence="1" id="KW-0472">Membrane</keyword>
<protein>
    <recommendedName>
        <fullName evidence="4">Cache domain-containing protein</fullName>
    </recommendedName>
</protein>
<dbReference type="Gene3D" id="3.30.450.20">
    <property type="entry name" value="PAS domain"/>
    <property type="match status" value="1"/>
</dbReference>
<keyword evidence="3" id="KW-1185">Reference proteome</keyword>
<sequence>PRSSLPRLTLPRAAYGFVLVTMALVSLTAGLFLYSRAGDLADQALDQAVRLRTQAAAAAYARAIHEDWSDLTYLAAEAGRGDLDRVRGLMDGMRGDGTRISWIGWAGTDGVVRTASDGLLDGADVSARPWFRNGLRGGFAGDVHEAVLLASLLPETETGEPPRFIDLALPVRTTEGEAAGVVAVHIDFDWATRFLSETADSLGLDLFLIGADGSVIAATTGERPTTAELQILRAARAGTATATRETWPDGNDYFATLLPQVGYDDLP</sequence>
<feature type="transmembrane region" description="Helical" evidence="1">
    <location>
        <begin position="12"/>
        <end position="34"/>
    </location>
</feature>
<dbReference type="STRING" id="1449351.RISW2_03820"/>
<reference evidence="2 3" key="1">
    <citation type="submission" date="2014-01" db="EMBL/GenBank/DDBJ databases">
        <title>Roseivivax isoporae LMG 25204 Genome Sequencing.</title>
        <authorList>
            <person name="Lai Q."/>
            <person name="Li G."/>
            <person name="Shao Z."/>
        </authorList>
    </citation>
    <scope>NUCLEOTIDE SEQUENCE [LARGE SCALE GENOMIC DNA]</scope>
    <source>
        <strain evidence="2 3">LMG 25204</strain>
    </source>
</reference>
<dbReference type="AlphaFoldDB" id="X7F0I9"/>
<keyword evidence="1" id="KW-0812">Transmembrane</keyword>
<gene>
    <name evidence="2" type="ORF">RISW2_03820</name>
</gene>
<dbReference type="EMBL" id="JAME01000138">
    <property type="protein sequence ID" value="ETX26432.1"/>
    <property type="molecule type" value="Genomic_DNA"/>
</dbReference>
<feature type="non-terminal residue" evidence="2">
    <location>
        <position position="267"/>
    </location>
</feature>
<evidence type="ECO:0008006" key="4">
    <source>
        <dbReference type="Google" id="ProtNLM"/>
    </source>
</evidence>
<name>X7F0I9_9RHOB</name>
<organism evidence="2 3">
    <name type="scientific">Roseivivax isoporae LMG 25204</name>
    <dbReference type="NCBI Taxonomy" id="1449351"/>
    <lineage>
        <taxon>Bacteria</taxon>
        <taxon>Pseudomonadati</taxon>
        <taxon>Pseudomonadota</taxon>
        <taxon>Alphaproteobacteria</taxon>
        <taxon>Rhodobacterales</taxon>
        <taxon>Roseobacteraceae</taxon>
        <taxon>Roseivivax</taxon>
    </lineage>
</organism>
<evidence type="ECO:0000256" key="1">
    <source>
        <dbReference type="SAM" id="Phobius"/>
    </source>
</evidence>
<dbReference type="eggNOG" id="COG5002">
    <property type="taxonomic scope" value="Bacteria"/>
</dbReference>